<proteinExistence type="predicted"/>
<evidence type="ECO:0000313" key="2">
    <source>
        <dbReference type="EMBL" id="CAE4630113.1"/>
    </source>
</evidence>
<accession>A0A7S4RZT6</accession>
<dbReference type="EMBL" id="HBNS01034415">
    <property type="protein sequence ID" value="CAE4630113.1"/>
    <property type="molecule type" value="Transcribed_RNA"/>
</dbReference>
<protein>
    <submittedName>
        <fullName evidence="2">Uncharacterized protein</fullName>
    </submittedName>
</protein>
<feature type="region of interest" description="Disordered" evidence="1">
    <location>
        <begin position="44"/>
        <end position="74"/>
    </location>
</feature>
<evidence type="ECO:0000256" key="1">
    <source>
        <dbReference type="SAM" id="MobiDB-lite"/>
    </source>
</evidence>
<organism evidence="2">
    <name type="scientific">Ditylum brightwellii</name>
    <dbReference type="NCBI Taxonomy" id="49249"/>
    <lineage>
        <taxon>Eukaryota</taxon>
        <taxon>Sar</taxon>
        <taxon>Stramenopiles</taxon>
        <taxon>Ochrophyta</taxon>
        <taxon>Bacillariophyta</taxon>
        <taxon>Mediophyceae</taxon>
        <taxon>Lithodesmiophycidae</taxon>
        <taxon>Lithodesmiales</taxon>
        <taxon>Lithodesmiaceae</taxon>
        <taxon>Ditylum</taxon>
    </lineage>
</organism>
<reference evidence="2" key="1">
    <citation type="submission" date="2021-01" db="EMBL/GenBank/DDBJ databases">
        <authorList>
            <person name="Corre E."/>
            <person name="Pelletier E."/>
            <person name="Niang G."/>
            <person name="Scheremetjew M."/>
            <person name="Finn R."/>
            <person name="Kale V."/>
            <person name="Holt S."/>
            <person name="Cochrane G."/>
            <person name="Meng A."/>
            <person name="Brown T."/>
            <person name="Cohen L."/>
        </authorList>
    </citation>
    <scope>NUCLEOTIDE SEQUENCE</scope>
    <source>
        <strain evidence="2">GSO104</strain>
    </source>
</reference>
<sequence>MANHVAPGCGGAPPVFNKVLDQMSTKQKMIVERMQESILPAGASCENDTSQWSFNNDSSWGSPDTNGTSGTDVSEALFMPLGSCENGLSSTFNIDDSSWGSPGKKAPVGADANDAYWI</sequence>
<feature type="compositionally biased region" description="Polar residues" evidence="1">
    <location>
        <begin position="46"/>
        <end position="72"/>
    </location>
</feature>
<gene>
    <name evidence="2" type="ORF">DBRI00130_LOCUS26932</name>
</gene>
<name>A0A7S4RZT6_9STRA</name>
<dbReference type="AlphaFoldDB" id="A0A7S4RZT6"/>